<evidence type="ECO:0000256" key="5">
    <source>
        <dbReference type="SAM" id="SignalP"/>
    </source>
</evidence>
<dbReference type="CDD" id="cd13590">
    <property type="entry name" value="PBP2_PotD_PotF_like"/>
    <property type="match status" value="1"/>
</dbReference>
<dbReference type="PRINTS" id="PR00909">
    <property type="entry name" value="SPERMDNBNDNG"/>
</dbReference>
<dbReference type="InterPro" id="IPR001188">
    <property type="entry name" value="Sperm_putr-bd"/>
</dbReference>
<accession>A0ABY7VZM2</accession>
<dbReference type="PANTHER" id="PTHR30222">
    <property type="entry name" value="SPERMIDINE/PUTRESCINE-BINDING PERIPLASMIC PROTEIN"/>
    <property type="match status" value="1"/>
</dbReference>
<comment type="subcellular location">
    <subcellularLocation>
        <location evidence="1">Periplasm</location>
    </subcellularLocation>
</comment>
<dbReference type="PROSITE" id="PS51257">
    <property type="entry name" value="PROKAR_LIPOPROTEIN"/>
    <property type="match status" value="1"/>
</dbReference>
<dbReference type="PANTHER" id="PTHR30222:SF17">
    <property type="entry name" value="SPERMIDINE_PUTRESCINE-BINDING PERIPLASMIC PROTEIN"/>
    <property type="match status" value="1"/>
</dbReference>
<evidence type="ECO:0000256" key="4">
    <source>
        <dbReference type="ARBA" id="ARBA00022764"/>
    </source>
</evidence>
<evidence type="ECO:0000256" key="3">
    <source>
        <dbReference type="ARBA" id="ARBA00022729"/>
    </source>
</evidence>
<evidence type="ECO:0000313" key="7">
    <source>
        <dbReference type="Proteomes" id="UP001214250"/>
    </source>
</evidence>
<evidence type="ECO:0000313" key="6">
    <source>
        <dbReference type="EMBL" id="WDE98708.1"/>
    </source>
</evidence>
<gene>
    <name evidence="6" type="ORF">PQO03_12760</name>
</gene>
<protein>
    <submittedName>
        <fullName evidence="6">Spermidine/putrescine ABC transporter substrate-binding protein</fullName>
    </submittedName>
</protein>
<name>A0ABY7VZM2_9BACT</name>
<keyword evidence="2" id="KW-0813">Transport</keyword>
<dbReference type="SUPFAM" id="SSF53850">
    <property type="entry name" value="Periplasmic binding protein-like II"/>
    <property type="match status" value="1"/>
</dbReference>
<feature type="signal peptide" evidence="5">
    <location>
        <begin position="1"/>
        <end position="20"/>
    </location>
</feature>
<dbReference type="Gene3D" id="3.40.190.10">
    <property type="entry name" value="Periplasmic binding protein-like II"/>
    <property type="match status" value="2"/>
</dbReference>
<feature type="chain" id="PRO_5046448040" evidence="5">
    <location>
        <begin position="21"/>
        <end position="360"/>
    </location>
</feature>
<dbReference type="Pfam" id="PF13416">
    <property type="entry name" value="SBP_bac_8"/>
    <property type="match status" value="1"/>
</dbReference>
<evidence type="ECO:0000256" key="2">
    <source>
        <dbReference type="ARBA" id="ARBA00022448"/>
    </source>
</evidence>
<evidence type="ECO:0000256" key="1">
    <source>
        <dbReference type="ARBA" id="ARBA00004418"/>
    </source>
</evidence>
<reference evidence="6 7" key="1">
    <citation type="submission" date="2023-02" db="EMBL/GenBank/DDBJ databases">
        <title>Genome sequence of Lentisphaera profundi SAORIC-696.</title>
        <authorList>
            <person name="Kim e."/>
            <person name="Cho J.-C."/>
            <person name="Choi A."/>
            <person name="Kang I."/>
        </authorList>
    </citation>
    <scope>NUCLEOTIDE SEQUENCE [LARGE SCALE GENOMIC DNA]</scope>
    <source>
        <strain evidence="6 7">SAORIC-696</strain>
    </source>
</reference>
<keyword evidence="4" id="KW-0574">Periplasm</keyword>
<organism evidence="6 7">
    <name type="scientific">Lentisphaera profundi</name>
    <dbReference type="NCBI Taxonomy" id="1658616"/>
    <lineage>
        <taxon>Bacteria</taxon>
        <taxon>Pseudomonadati</taxon>
        <taxon>Lentisphaerota</taxon>
        <taxon>Lentisphaeria</taxon>
        <taxon>Lentisphaerales</taxon>
        <taxon>Lentisphaeraceae</taxon>
        <taxon>Lentisphaera</taxon>
    </lineage>
</organism>
<dbReference type="EMBL" id="CP117812">
    <property type="protein sequence ID" value="WDE98708.1"/>
    <property type="molecule type" value="Genomic_DNA"/>
</dbReference>
<sequence>MKRKVSLCFLLIAVFAISCKETVIEKGVLTNSSNELILYNWEEYTPANIIEQFEKETGIKVVIKEFQTVDEQIATLQSEPDFCDLTIVGVTEAKQVFTPLKLIEEIDRNQLTGNHKYNDFFKNSETYGVPYCSGLLGFAVDKRYVDLAFKDFSFLVSDPQYKGKISLLDEPSDIYYLLMNSVGASVNSVNRDDHDRARQFTSKIISMEPHIQDLYSGLDDLNEGKIWMAMAYSGDALMYQEENSNIEFVYPQDRPFIWRDMLCLNINAPNKKNAYRFLDFINTPQVAAEIAVQFKTSPGIIGAEKYMDRETMTNPLVNIPKSLSDTCEVIVRFKENNAIINELYTYLVNGSHKDDNDEYK</sequence>
<keyword evidence="3 5" id="KW-0732">Signal</keyword>
<proteinExistence type="predicted"/>
<dbReference type="InterPro" id="IPR006059">
    <property type="entry name" value="SBP"/>
</dbReference>
<dbReference type="Proteomes" id="UP001214250">
    <property type="component" value="Chromosome 2"/>
</dbReference>
<keyword evidence="7" id="KW-1185">Reference proteome</keyword>
<dbReference type="RefSeq" id="WP_274153577.1">
    <property type="nucleotide sequence ID" value="NZ_CP117812.1"/>
</dbReference>